<proteinExistence type="predicted"/>
<sequence>KNMQEIKVLKKQLSESFAMKDFGVAKQILGMRISRDRKEWKMTLSQEEYIKK</sequence>
<gene>
    <name evidence="1" type="ORF">KI387_032837</name>
</gene>
<reference evidence="1 2" key="1">
    <citation type="journal article" date="2021" name="Nat. Plants">
        <title>The Taxus genome provides insights into paclitaxel biosynthesis.</title>
        <authorList>
            <person name="Xiong X."/>
            <person name="Gou J."/>
            <person name="Liao Q."/>
            <person name="Li Y."/>
            <person name="Zhou Q."/>
            <person name="Bi G."/>
            <person name="Li C."/>
            <person name="Du R."/>
            <person name="Wang X."/>
            <person name="Sun T."/>
            <person name="Guo L."/>
            <person name="Liang H."/>
            <person name="Lu P."/>
            <person name="Wu Y."/>
            <person name="Zhang Z."/>
            <person name="Ro D.K."/>
            <person name="Shang Y."/>
            <person name="Huang S."/>
            <person name="Yan J."/>
        </authorList>
    </citation>
    <scope>NUCLEOTIDE SEQUENCE [LARGE SCALE GENOMIC DNA]</scope>
    <source>
        <strain evidence="1">Ta-2019</strain>
    </source>
</reference>
<dbReference type="EMBL" id="JAHRHJ020003813">
    <property type="protein sequence ID" value="KAH9288720.1"/>
    <property type="molecule type" value="Genomic_DNA"/>
</dbReference>
<feature type="non-terminal residue" evidence="1">
    <location>
        <position position="52"/>
    </location>
</feature>
<organism evidence="1 2">
    <name type="scientific">Taxus chinensis</name>
    <name type="common">Chinese yew</name>
    <name type="synonym">Taxus wallichiana var. chinensis</name>
    <dbReference type="NCBI Taxonomy" id="29808"/>
    <lineage>
        <taxon>Eukaryota</taxon>
        <taxon>Viridiplantae</taxon>
        <taxon>Streptophyta</taxon>
        <taxon>Embryophyta</taxon>
        <taxon>Tracheophyta</taxon>
        <taxon>Spermatophyta</taxon>
        <taxon>Pinopsida</taxon>
        <taxon>Pinidae</taxon>
        <taxon>Conifers II</taxon>
        <taxon>Cupressales</taxon>
        <taxon>Taxaceae</taxon>
        <taxon>Taxus</taxon>
    </lineage>
</organism>
<name>A0AA38BQ80_TAXCH</name>
<evidence type="ECO:0000313" key="2">
    <source>
        <dbReference type="Proteomes" id="UP000824469"/>
    </source>
</evidence>
<protein>
    <recommendedName>
        <fullName evidence="3">Reverse transcriptase</fullName>
    </recommendedName>
</protein>
<feature type="non-terminal residue" evidence="1">
    <location>
        <position position="1"/>
    </location>
</feature>
<evidence type="ECO:0000313" key="1">
    <source>
        <dbReference type="EMBL" id="KAH9288720.1"/>
    </source>
</evidence>
<dbReference type="AlphaFoldDB" id="A0AA38BQ80"/>
<dbReference type="Proteomes" id="UP000824469">
    <property type="component" value="Unassembled WGS sequence"/>
</dbReference>
<keyword evidence="2" id="KW-1185">Reference proteome</keyword>
<comment type="caution">
    <text evidence="1">The sequence shown here is derived from an EMBL/GenBank/DDBJ whole genome shotgun (WGS) entry which is preliminary data.</text>
</comment>
<evidence type="ECO:0008006" key="3">
    <source>
        <dbReference type="Google" id="ProtNLM"/>
    </source>
</evidence>
<accession>A0AA38BQ80</accession>